<evidence type="ECO:0000313" key="2">
    <source>
        <dbReference type="EMBL" id="KAE9041550.1"/>
    </source>
</evidence>
<reference evidence="4 5" key="1">
    <citation type="submission" date="2018-09" db="EMBL/GenBank/DDBJ databases">
        <title>Genomic investigation of the strawberry pathogen Phytophthora fragariae indicates pathogenicity is determined by transcriptional variation in three key races.</title>
        <authorList>
            <person name="Adams T.M."/>
            <person name="Armitage A.D."/>
            <person name="Sobczyk M.K."/>
            <person name="Bates H.J."/>
            <person name="Dunwell J.M."/>
            <person name="Nellist C.F."/>
            <person name="Harrison R.J."/>
        </authorList>
    </citation>
    <scope>NUCLEOTIDE SEQUENCE [LARGE SCALE GENOMIC DNA]</scope>
    <source>
        <strain evidence="3 4">SCRP249</strain>
        <strain evidence="2 5">SCRP324</strain>
    </source>
</reference>
<dbReference type="Proteomes" id="UP000435112">
    <property type="component" value="Unassembled WGS sequence"/>
</dbReference>
<sequence length="180" mass="20592">MFLYRLNRASKRASIAYEKPTADREAHIRRIIKTLGNSRLRTTLQGQRFDTLSELEETLKRIEALQQDENRDNPDHQQKRRSTQNLQFGRFKPPQRRAEARAFVADGISSSPSQGRYVHFEDERNPDKEYESESPQTKSGGSGIMNNSPTISGLTEVLADPSRLDAVTEEEIFRVAEQLA</sequence>
<dbReference type="Proteomes" id="UP000429607">
    <property type="component" value="Unassembled WGS sequence"/>
</dbReference>
<dbReference type="AlphaFoldDB" id="A0A6A3NB59"/>
<feature type="compositionally biased region" description="Polar residues" evidence="1">
    <location>
        <begin position="133"/>
        <end position="153"/>
    </location>
</feature>
<organism evidence="2 5">
    <name type="scientific">Phytophthora rubi</name>
    <dbReference type="NCBI Taxonomy" id="129364"/>
    <lineage>
        <taxon>Eukaryota</taxon>
        <taxon>Sar</taxon>
        <taxon>Stramenopiles</taxon>
        <taxon>Oomycota</taxon>
        <taxon>Peronosporomycetes</taxon>
        <taxon>Peronosporales</taxon>
        <taxon>Peronosporaceae</taxon>
        <taxon>Phytophthora</taxon>
    </lineage>
</organism>
<gene>
    <name evidence="3" type="ORF">PR001_g4174</name>
    <name evidence="2" type="ORF">PR002_g4386</name>
</gene>
<dbReference type="EMBL" id="QXFV01000166">
    <property type="protein sequence ID" value="KAE9047497.1"/>
    <property type="molecule type" value="Genomic_DNA"/>
</dbReference>
<name>A0A6A3NB59_9STRA</name>
<dbReference type="EMBL" id="QXFU01000170">
    <property type="protein sequence ID" value="KAE9041550.1"/>
    <property type="molecule type" value="Genomic_DNA"/>
</dbReference>
<evidence type="ECO:0000313" key="3">
    <source>
        <dbReference type="EMBL" id="KAE9047497.1"/>
    </source>
</evidence>
<comment type="caution">
    <text evidence="2">The sequence shown here is derived from an EMBL/GenBank/DDBJ whole genome shotgun (WGS) entry which is preliminary data.</text>
</comment>
<protein>
    <submittedName>
        <fullName evidence="2">Uncharacterized protein</fullName>
    </submittedName>
</protein>
<dbReference type="OrthoDB" id="127902at2759"/>
<feature type="compositionally biased region" description="Basic and acidic residues" evidence="1">
    <location>
        <begin position="118"/>
        <end position="131"/>
    </location>
</feature>
<evidence type="ECO:0000313" key="4">
    <source>
        <dbReference type="Proteomes" id="UP000429607"/>
    </source>
</evidence>
<feature type="compositionally biased region" description="Basic and acidic residues" evidence="1">
    <location>
        <begin position="65"/>
        <end position="77"/>
    </location>
</feature>
<proteinExistence type="predicted"/>
<feature type="region of interest" description="Disordered" evidence="1">
    <location>
        <begin position="65"/>
        <end position="156"/>
    </location>
</feature>
<evidence type="ECO:0000256" key="1">
    <source>
        <dbReference type="SAM" id="MobiDB-lite"/>
    </source>
</evidence>
<accession>A0A6A3NB59</accession>
<evidence type="ECO:0000313" key="5">
    <source>
        <dbReference type="Proteomes" id="UP000435112"/>
    </source>
</evidence>